<dbReference type="InterPro" id="IPR052017">
    <property type="entry name" value="TSUP"/>
</dbReference>
<feature type="transmembrane region" description="Helical" evidence="8">
    <location>
        <begin position="92"/>
        <end position="111"/>
    </location>
</feature>
<evidence type="ECO:0000256" key="8">
    <source>
        <dbReference type="RuleBase" id="RU363041"/>
    </source>
</evidence>
<comment type="similarity">
    <text evidence="2 8">Belongs to the 4-toluene sulfonate uptake permease (TSUP) (TC 2.A.102) family.</text>
</comment>
<name>A0AAU8DNH9_9ACTN</name>
<evidence type="ECO:0000256" key="7">
    <source>
        <dbReference type="ARBA" id="ARBA00023136"/>
    </source>
</evidence>
<feature type="transmembrane region" description="Helical" evidence="8">
    <location>
        <begin position="160"/>
        <end position="181"/>
    </location>
</feature>
<feature type="transmembrane region" description="Helical" evidence="8">
    <location>
        <begin position="64"/>
        <end position="86"/>
    </location>
</feature>
<dbReference type="PANTHER" id="PTHR30269">
    <property type="entry name" value="TRANSMEMBRANE PROTEIN YFCA"/>
    <property type="match status" value="1"/>
</dbReference>
<evidence type="ECO:0000256" key="3">
    <source>
        <dbReference type="ARBA" id="ARBA00022448"/>
    </source>
</evidence>
<evidence type="ECO:0000313" key="9">
    <source>
        <dbReference type="EMBL" id="XCG62911.1"/>
    </source>
</evidence>
<dbReference type="InterPro" id="IPR002781">
    <property type="entry name" value="TM_pro_TauE-like"/>
</dbReference>
<comment type="subcellular location">
    <subcellularLocation>
        <location evidence="1 8">Cell membrane</location>
        <topology evidence="1 8">Multi-pass membrane protein</topology>
    </subcellularLocation>
</comment>
<gene>
    <name evidence="9" type="ORF">ABLG96_17075</name>
</gene>
<dbReference type="EMBL" id="CP159218">
    <property type="protein sequence ID" value="XCG62911.1"/>
    <property type="molecule type" value="Genomic_DNA"/>
</dbReference>
<evidence type="ECO:0000256" key="4">
    <source>
        <dbReference type="ARBA" id="ARBA00022475"/>
    </source>
</evidence>
<evidence type="ECO:0000256" key="2">
    <source>
        <dbReference type="ARBA" id="ARBA00009142"/>
    </source>
</evidence>
<dbReference type="GO" id="GO:0005886">
    <property type="term" value="C:plasma membrane"/>
    <property type="evidence" value="ECO:0007669"/>
    <property type="project" value="UniProtKB-SubCell"/>
</dbReference>
<dbReference type="RefSeq" id="WP_353648526.1">
    <property type="nucleotide sequence ID" value="NZ_CP159218.1"/>
</dbReference>
<keyword evidence="3" id="KW-0813">Transport</keyword>
<feature type="transmembrane region" description="Helical" evidence="8">
    <location>
        <begin position="217"/>
        <end position="238"/>
    </location>
</feature>
<proteinExistence type="inferred from homology"/>
<dbReference type="PANTHER" id="PTHR30269:SF37">
    <property type="entry name" value="MEMBRANE TRANSPORTER PROTEIN"/>
    <property type="match status" value="1"/>
</dbReference>
<keyword evidence="6 8" id="KW-1133">Transmembrane helix</keyword>
<keyword evidence="4 8" id="KW-1003">Cell membrane</keyword>
<accession>A0AAU8DNH9</accession>
<evidence type="ECO:0000256" key="1">
    <source>
        <dbReference type="ARBA" id="ARBA00004651"/>
    </source>
</evidence>
<keyword evidence="5 8" id="KW-0812">Transmembrane</keyword>
<reference evidence="9" key="1">
    <citation type="submission" date="2024-05" db="EMBL/GenBank/DDBJ databases">
        <authorList>
            <person name="Cai S.Y."/>
            <person name="Jin L.M."/>
            <person name="Li H.R."/>
        </authorList>
    </citation>
    <scope>NUCLEOTIDE SEQUENCE</scope>
    <source>
        <strain evidence="9">A5-74</strain>
    </source>
</reference>
<keyword evidence="7 8" id="KW-0472">Membrane</keyword>
<sequence>MTVLAAVLIAAVAGFAQSVSGFGFALLSVPLLVPFVGAPAAVVAATGLGFVLSVGTSVHQRAHIPWRTVVVVSSTALIGLPVGLLALRLLDARWLSLLIGCVVIGMTVLIARPRTRPVPGRAVGVAGVVSGALLTSTGMNGPPLVLALQGAGLTPRAFRACLQAAFALQDIAAIIGFAVVGRIGSDALTVVAAGIPGLAVGWLIGDRVFSRIDPKTFRRLVLALLVATGTLAVVQAILG</sequence>
<organism evidence="9">
    <name type="scientific">Nakamurella sp. A5-74</name>
    <dbReference type="NCBI Taxonomy" id="3158264"/>
    <lineage>
        <taxon>Bacteria</taxon>
        <taxon>Bacillati</taxon>
        <taxon>Actinomycetota</taxon>
        <taxon>Actinomycetes</taxon>
        <taxon>Nakamurellales</taxon>
        <taxon>Nakamurellaceae</taxon>
        <taxon>Nakamurella</taxon>
    </lineage>
</organism>
<evidence type="ECO:0000256" key="5">
    <source>
        <dbReference type="ARBA" id="ARBA00022692"/>
    </source>
</evidence>
<dbReference type="Pfam" id="PF01925">
    <property type="entry name" value="TauE"/>
    <property type="match status" value="1"/>
</dbReference>
<feature type="transmembrane region" description="Helical" evidence="8">
    <location>
        <begin position="187"/>
        <end position="205"/>
    </location>
</feature>
<feature type="transmembrane region" description="Helical" evidence="8">
    <location>
        <begin position="31"/>
        <end position="52"/>
    </location>
</feature>
<evidence type="ECO:0000256" key="6">
    <source>
        <dbReference type="ARBA" id="ARBA00022989"/>
    </source>
</evidence>
<dbReference type="AlphaFoldDB" id="A0AAU8DNH9"/>
<protein>
    <recommendedName>
        <fullName evidence="8">Probable membrane transporter protein</fullName>
    </recommendedName>
</protein>